<dbReference type="Proteomes" id="UP001366503">
    <property type="component" value="Unassembled WGS sequence"/>
</dbReference>
<keyword evidence="4" id="KW-1185">Reference proteome</keyword>
<reference evidence="3 4" key="1">
    <citation type="submission" date="2022-12" db="EMBL/GenBank/DDBJ databases">
        <authorList>
            <person name="Muema E."/>
        </authorList>
    </citation>
    <scope>NUCLEOTIDE SEQUENCE [LARGE SCALE GENOMIC DNA]</scope>
    <source>
        <strain evidence="4">1330</strain>
    </source>
</reference>
<feature type="signal peptide" evidence="2">
    <location>
        <begin position="1"/>
        <end position="23"/>
    </location>
</feature>
<feature type="compositionally biased region" description="Low complexity" evidence="1">
    <location>
        <begin position="83"/>
        <end position="95"/>
    </location>
</feature>
<feature type="compositionally biased region" description="Basic residues" evidence="1">
    <location>
        <begin position="62"/>
        <end position="82"/>
    </location>
</feature>
<keyword evidence="2" id="KW-0732">Signal</keyword>
<evidence type="ECO:0000313" key="3">
    <source>
        <dbReference type="EMBL" id="MEI9404123.1"/>
    </source>
</evidence>
<feature type="chain" id="PRO_5046867170" description="Acid shock protein" evidence="2">
    <location>
        <begin position="24"/>
        <end position="95"/>
    </location>
</feature>
<evidence type="ECO:0000313" key="4">
    <source>
        <dbReference type="Proteomes" id="UP001366503"/>
    </source>
</evidence>
<evidence type="ECO:0008006" key="5">
    <source>
        <dbReference type="Google" id="ProtNLM"/>
    </source>
</evidence>
<gene>
    <name evidence="3" type="ORF">O7A05_18405</name>
</gene>
<name>A0ABU8KFT7_9HYPH</name>
<protein>
    <recommendedName>
        <fullName evidence="5">Acid shock protein</fullName>
    </recommendedName>
</protein>
<feature type="region of interest" description="Disordered" evidence="1">
    <location>
        <begin position="47"/>
        <end position="95"/>
    </location>
</feature>
<comment type="caution">
    <text evidence="3">The sequence shown here is derived from an EMBL/GenBank/DDBJ whole genome shotgun (WGS) entry which is preliminary data.</text>
</comment>
<dbReference type="EMBL" id="JAPYKO010000012">
    <property type="protein sequence ID" value="MEI9404123.1"/>
    <property type="molecule type" value="Genomic_DNA"/>
</dbReference>
<accession>A0ABU8KFT7</accession>
<evidence type="ECO:0000256" key="2">
    <source>
        <dbReference type="SAM" id="SignalP"/>
    </source>
</evidence>
<dbReference type="RefSeq" id="WP_337094414.1">
    <property type="nucleotide sequence ID" value="NZ_JAPYKO010000012.1"/>
</dbReference>
<organism evidence="3 4">
    <name type="scientific">Mesorhizobium argentiipisi</name>
    <dbReference type="NCBI Taxonomy" id="3015175"/>
    <lineage>
        <taxon>Bacteria</taxon>
        <taxon>Pseudomonadati</taxon>
        <taxon>Pseudomonadota</taxon>
        <taxon>Alphaproteobacteria</taxon>
        <taxon>Hyphomicrobiales</taxon>
        <taxon>Phyllobacteriaceae</taxon>
        <taxon>Mesorhizobium</taxon>
    </lineage>
</organism>
<sequence length="95" mass="9779">MKKSLLSAVGLAVSLAFSMPVLGNAAATKTTAPAATTDTTMNNATATTTATKPHQKNVANKKVCKPTKKHKCPVRHAKHHARAAAAATAAPKTSY</sequence>
<evidence type="ECO:0000256" key="1">
    <source>
        <dbReference type="SAM" id="MobiDB-lite"/>
    </source>
</evidence>
<proteinExistence type="predicted"/>